<feature type="compositionally biased region" description="Polar residues" evidence="1">
    <location>
        <begin position="171"/>
        <end position="180"/>
    </location>
</feature>
<proteinExistence type="predicted"/>
<feature type="compositionally biased region" description="Basic and acidic residues" evidence="1">
    <location>
        <begin position="198"/>
        <end position="216"/>
    </location>
</feature>
<feature type="compositionally biased region" description="Polar residues" evidence="1">
    <location>
        <begin position="150"/>
        <end position="160"/>
    </location>
</feature>
<dbReference type="RefSeq" id="WP_329409393.1">
    <property type="nucleotide sequence ID" value="NZ_CP109441.1"/>
</dbReference>
<dbReference type="SUPFAM" id="SSF140453">
    <property type="entry name" value="EsxAB dimer-like"/>
    <property type="match status" value="1"/>
</dbReference>
<keyword evidence="3" id="KW-1185">Reference proteome</keyword>
<feature type="compositionally biased region" description="Basic and acidic residues" evidence="1">
    <location>
        <begin position="291"/>
        <end position="306"/>
    </location>
</feature>
<feature type="region of interest" description="Disordered" evidence="1">
    <location>
        <begin position="103"/>
        <end position="313"/>
    </location>
</feature>
<evidence type="ECO:0000313" key="2">
    <source>
        <dbReference type="EMBL" id="WUV45878.1"/>
    </source>
</evidence>
<dbReference type="Proteomes" id="UP001432062">
    <property type="component" value="Chromosome"/>
</dbReference>
<evidence type="ECO:0000256" key="1">
    <source>
        <dbReference type="SAM" id="MobiDB-lite"/>
    </source>
</evidence>
<dbReference type="InterPro" id="IPR036689">
    <property type="entry name" value="ESAT-6-like_sf"/>
</dbReference>
<evidence type="ECO:0008006" key="4">
    <source>
        <dbReference type="Google" id="ProtNLM"/>
    </source>
</evidence>
<sequence>MNSEVRLDPDSLRDRGARLAELGDRVGQTYANLRDCLAQSDGSWGDDDIGLAFAKEFRPHADQLLADVRAMEDSLHGTAAGIIDAARQFEAQDADLARQVGTAAGDMDPNIGETAPQRPDGPGGTPALAGTDSPVTYDPAATSPAAAGQPYSTDRAQPTERSAPGGPRSPDASSGRSTPQDGPRRPDPADRTGQGSDRAGREDSAKSGDRIGDSGRRPSSVLPPSSPVLPPSATRNADRLPGMAAGPRPAVDMGRRDTPWTGQPPRTPGPPASAQPSSPSPRYGSPPRSNKPADEPQRGRDRRGSDGRPVSDPMVGWLARTLAEHHGVRVAGFDTPGLQVSAVREFLGAVDRVLTDYPVIALDVVAVAELGPESGPVRWSAEPDDARSAARSITLDKPTAQEPREAEPDAEPRIYAATLSEFGRALDGAGGGLARRQAQRVLLAEYLRREPGQSRTLAEVVRGYRHWRAELTGDATASGGFDMRRAFSAAFAEVVLRGDDAGVQAKTLHAVLVAAATRPG</sequence>
<accession>A0ABZ1YRR4</accession>
<organism evidence="2 3">
    <name type="scientific">Nocardia vinacea</name>
    <dbReference type="NCBI Taxonomy" id="96468"/>
    <lineage>
        <taxon>Bacteria</taxon>
        <taxon>Bacillati</taxon>
        <taxon>Actinomycetota</taxon>
        <taxon>Actinomycetes</taxon>
        <taxon>Mycobacteriales</taxon>
        <taxon>Nocardiaceae</taxon>
        <taxon>Nocardia</taxon>
    </lineage>
</organism>
<protein>
    <recommendedName>
        <fullName evidence="4">WXG100 family type VII secretion target</fullName>
    </recommendedName>
</protein>
<feature type="compositionally biased region" description="Low complexity" evidence="1">
    <location>
        <begin position="274"/>
        <end position="288"/>
    </location>
</feature>
<feature type="region of interest" description="Disordered" evidence="1">
    <location>
        <begin position="376"/>
        <end position="409"/>
    </location>
</feature>
<gene>
    <name evidence="2" type="ORF">OG563_43525</name>
</gene>
<dbReference type="Gene3D" id="1.10.287.1060">
    <property type="entry name" value="ESAT-6-like"/>
    <property type="match status" value="1"/>
</dbReference>
<name>A0ABZ1YRR4_9NOCA</name>
<evidence type="ECO:0000313" key="3">
    <source>
        <dbReference type="Proteomes" id="UP001432062"/>
    </source>
</evidence>
<dbReference type="EMBL" id="CP109441">
    <property type="protein sequence ID" value="WUV45878.1"/>
    <property type="molecule type" value="Genomic_DNA"/>
</dbReference>
<reference evidence="2" key="1">
    <citation type="submission" date="2022-10" db="EMBL/GenBank/DDBJ databases">
        <title>The complete genomes of actinobacterial strains from the NBC collection.</title>
        <authorList>
            <person name="Joergensen T.S."/>
            <person name="Alvarez Arevalo M."/>
            <person name="Sterndorff E.B."/>
            <person name="Faurdal D."/>
            <person name="Vuksanovic O."/>
            <person name="Mourched A.-S."/>
            <person name="Charusanti P."/>
            <person name="Shaw S."/>
            <person name="Blin K."/>
            <person name="Weber T."/>
        </authorList>
    </citation>
    <scope>NUCLEOTIDE SEQUENCE</scope>
    <source>
        <strain evidence="2">NBC_01482</strain>
    </source>
</reference>